<dbReference type="EMBL" id="VSSQ01000845">
    <property type="protein sequence ID" value="MPM02107.1"/>
    <property type="molecule type" value="Genomic_DNA"/>
</dbReference>
<reference evidence="1" key="1">
    <citation type="submission" date="2019-08" db="EMBL/GenBank/DDBJ databases">
        <authorList>
            <person name="Kucharzyk K."/>
            <person name="Murdoch R.W."/>
            <person name="Higgins S."/>
            <person name="Loffler F."/>
        </authorList>
    </citation>
    <scope>NUCLEOTIDE SEQUENCE</scope>
</reference>
<accession>A0A644WEZ4</accession>
<dbReference type="AlphaFoldDB" id="A0A644WEZ4"/>
<proteinExistence type="predicted"/>
<sequence length="74" mass="8609">MMITVFWKQRITKKRPSKEHRPDPIVQMGLFIDSNGIPMAFNTFSGGESEKTSLLPIIRRVKKDISMDTFILRK</sequence>
<organism evidence="1">
    <name type="scientific">bioreactor metagenome</name>
    <dbReference type="NCBI Taxonomy" id="1076179"/>
    <lineage>
        <taxon>unclassified sequences</taxon>
        <taxon>metagenomes</taxon>
        <taxon>ecological metagenomes</taxon>
    </lineage>
</organism>
<name>A0A644WEZ4_9ZZZZ</name>
<protein>
    <recommendedName>
        <fullName evidence="2">Transposase IS4-like domain-containing protein</fullName>
    </recommendedName>
</protein>
<comment type="caution">
    <text evidence="1">The sequence shown here is derived from an EMBL/GenBank/DDBJ whole genome shotgun (WGS) entry which is preliminary data.</text>
</comment>
<gene>
    <name evidence="1" type="ORF">SDC9_48352</name>
</gene>
<evidence type="ECO:0008006" key="2">
    <source>
        <dbReference type="Google" id="ProtNLM"/>
    </source>
</evidence>
<evidence type="ECO:0000313" key="1">
    <source>
        <dbReference type="EMBL" id="MPM02107.1"/>
    </source>
</evidence>